<name>A0ACB9SWB7_HOLOL</name>
<evidence type="ECO:0000313" key="1">
    <source>
        <dbReference type="EMBL" id="KAI4458862.1"/>
    </source>
</evidence>
<protein>
    <submittedName>
        <fullName evidence="1">Regulator of g-protein signaling 3</fullName>
    </submittedName>
</protein>
<proteinExistence type="predicted"/>
<sequence length="1765" mass="198848">MLCSQSIPNVEIGTTLDSQNTIKLMITNEKTWNVVHDMVKTIMKDKEIEERESQTGEDISGTEVLILNAMRSCTSMLKWTVINRRQSENGEQYPRRHSNNFKTNLQDNPIQKPKRRRSANSRLSSGTHRRNHNRRSLNTNLENKENHFTSTPIKSPDNCFHSEALRDVSNITPKDVKIPIKILTPNQKKHLSPKHVKHKKKKRCLDPTHGNPNFPNCLETIQDLNERCDCGCKIFKEKSSTPKNAVEAYAPTLPTFGVEYSPCGLRSSPNFLMFRHNADRILSQIVDPPNKNVKIDHINDFLHQISYITSTSEDKQVDGDNIPLRMSPLVQKLVGLRFTPKKNVEKHNDSSFINNLSLNELVNAILDSSTENNNKKDLKNVNICKKQDNESFSDKNSTDSGFRSNTDSHNTMETNFLCQCHNICHNLKVPAFNCDKTIINIDETFNERCVDVEVTTRKRSSSEITGNDLQCKEGFTLKRQRCIRRRRLIEEVKKVDGDDYRTTNSIYWDVDNIWNDNSFQSSFSENVNDVKNSPKEAVVVEYLSDDDNGDEEDDDSENLRRTRRCLLFDSPISDSSSIASNRQIVSGSMELEIESGSNEVILKVLRCHDLAPSKVNAYIKGIKGHFSLLPQSTGRCQNVPMTTDQISNASSESKTYLHQTDSYERQQNGLQAIANKSATMCESLSMEEVATIVSEDIDGDLKKSTITNKTVLSEQQKLADENLFLRYLELDPTEGPEAIPAALQRNRTGNKNGRTPFTTTKKLNRQPKTGFGFSVVWTHPPRIERVEKGLPADRAGILPGDYIIFVDKHNVVMMPEIEILNLIRSYGNQLTLEIFRRNTSRNGSVSNVRRLTSVGTESTTPLPAPSLSTQRRPSTVYSTTNTTSVEYNRRKLQLPQVTFSSEKPTNSTEDAKKKAMYQLINKEQQYATGLQFAVTRFVSALAERKDLITAREHKLLFQNSDELLRISEDIIDCLMPEDGDPQFHLLGVTYQSKLSEITTAYRKYCSGIKKSDCILANKMKNSNSEFVRFLQCPAIPRRRPDITAFIHKPLEHFRDVLKLFSVILSSTKSNAEDYPVISQIVHDLQITYREITAEGGLMEPLGEGRPLLSVQDLENRLVFTKCKPFILSKPGRHWIFGGDLSRVEGRNVRQYWALLFTDILLFAKVSRDRVLFIFEEPLSLAHITDLTFNVRKKVNEFRITVEPGGKTASSPTIHCGPDLTRTPRKNPNRRCIVLRAPTTELKANPQSTINTDRADAQKQIDELIEHKCKQLGKTSSGQKGGAIHLEQWMKGQLGSTAVSSLTELQATPEEENVYEIWSDEMLRKRSEELKLMVNEKNALSERENVNRCESRIEEIIISDIDCSPSRSTTSESQVTVRSSPVVPETLTVCKQCHRTCLTNQNGASIYASNNNSERTLTPNNNPENNFNNDVRVSATNYANNTRNEDDWRPLVLMGLNAVNPATTLVKMDPFTVPVPRISIVPPTPDCTRKVNNSDENLNRSNNCNCQETTNMAIFERLGEDYKAGSRFFERYLRTTDPQMNGEEAQEEETSGATSGEDVWGTPTSGGEMDDPLSSPNYDGRKSPNDDSISSNDDNTELMMDELLMTPPVTSSNIRGLLPRRTLEPLMEEEYSDTYTSSSSTSSEGTQTDPSGSSEQGNETGNAADVCSTAAGNPVHQTINFEKSGTPTPTHQSLLLPSVPEGRLDVSQISCNSIVAHPPPFRCRDPPFGKLQAHHRTGRRMQFGGGGCTADYVFQPAKTDDKVCKY</sequence>
<reference evidence="1" key="1">
    <citation type="submission" date="2022-04" db="EMBL/GenBank/DDBJ databases">
        <title>Chromosome-scale genome assembly of Holotrichia oblita Faldermann.</title>
        <authorList>
            <person name="Rongchong L."/>
        </authorList>
    </citation>
    <scope>NUCLEOTIDE SEQUENCE</scope>
    <source>
        <strain evidence="1">81SQS9</strain>
    </source>
</reference>
<accession>A0ACB9SWB7</accession>
<keyword evidence="2" id="KW-1185">Reference proteome</keyword>
<gene>
    <name evidence="1" type="ORF">MML48_6g00013419</name>
</gene>
<evidence type="ECO:0000313" key="2">
    <source>
        <dbReference type="Proteomes" id="UP001056778"/>
    </source>
</evidence>
<dbReference type="EMBL" id="CM043020">
    <property type="protein sequence ID" value="KAI4458862.1"/>
    <property type="molecule type" value="Genomic_DNA"/>
</dbReference>
<comment type="caution">
    <text evidence="1">The sequence shown here is derived from an EMBL/GenBank/DDBJ whole genome shotgun (WGS) entry which is preliminary data.</text>
</comment>
<organism evidence="1 2">
    <name type="scientific">Holotrichia oblita</name>
    <name type="common">Chafer beetle</name>
    <dbReference type="NCBI Taxonomy" id="644536"/>
    <lineage>
        <taxon>Eukaryota</taxon>
        <taxon>Metazoa</taxon>
        <taxon>Ecdysozoa</taxon>
        <taxon>Arthropoda</taxon>
        <taxon>Hexapoda</taxon>
        <taxon>Insecta</taxon>
        <taxon>Pterygota</taxon>
        <taxon>Neoptera</taxon>
        <taxon>Endopterygota</taxon>
        <taxon>Coleoptera</taxon>
        <taxon>Polyphaga</taxon>
        <taxon>Scarabaeiformia</taxon>
        <taxon>Scarabaeidae</taxon>
        <taxon>Melolonthinae</taxon>
        <taxon>Holotrichia</taxon>
    </lineage>
</organism>
<dbReference type="Proteomes" id="UP001056778">
    <property type="component" value="Chromosome 6"/>
</dbReference>